<dbReference type="InParanoid" id="A0A059BAW2"/>
<protein>
    <recommendedName>
        <fullName evidence="2">Disease resistance protein At4g27190-like leucine-rich repeats domain-containing protein</fullName>
    </recommendedName>
</protein>
<sequence>GYPIAPFPLKKLELYKLPKLKCVWDKELHSQVKFQCLHSITVSKCKSLSSLFPTPVAIHLTQLEELEINESGIVELIEKDVIVLRDVFPRLTSLKLEHLIELKCIYIGRYALRWLALKTLEGAFPNLQELKLDLSEQMEILHGHFHDGEFFYKLKVLELHHFSKVSAISTCHFVQSLTNLEKLVVCKSHLEELSIIMGAIEGPSHEQKVLLPFSRFFQHLKTLDVSCCDELSNMFTLTIAKNLVELTKLRVSNCKMLMEVIHDEGGEEGLEVTFNQLKHMELDGLTRLRCFSSFKYTLKFPLLEDVIVSGCPNMEFFSGGSIEAPKLDRVQASTKAWFWKGNLNITIQYMFEEMAMVVGVKFMQLSEFLELIGKWHSKLNSIKLSWQLESLIVDKCPSFINGIPSKLMVLLHNVRRLQVHDCELLEEIFDLEGLEVVESTRVLPSLLFLDLINLPKLGRLWNNNLQGMLRFNNLFCLNLYNCSNLRHAFAPVMVRCLANLWWIEIKECGQMEGVIAEEEGQGSAMVKITFPSLCFMTLECLPNLTSFLSGKNHTLDCPKIYSLTIARCPNMRSLTWQSL</sequence>
<feature type="domain" description="Disease resistance protein At4g27190-like leucine-rich repeats" evidence="2">
    <location>
        <begin position="6"/>
        <end position="70"/>
    </location>
</feature>
<keyword evidence="1" id="KW-0611">Plant defense</keyword>
<evidence type="ECO:0000256" key="1">
    <source>
        <dbReference type="ARBA" id="ARBA00022821"/>
    </source>
</evidence>
<dbReference type="SUPFAM" id="SSF52047">
    <property type="entry name" value="RNI-like"/>
    <property type="match status" value="1"/>
</dbReference>
<gene>
    <name evidence="3" type="ORF">EUGRSUZ_G00882</name>
</gene>
<organism evidence="3">
    <name type="scientific">Eucalyptus grandis</name>
    <name type="common">Flooded gum</name>
    <dbReference type="NCBI Taxonomy" id="71139"/>
    <lineage>
        <taxon>Eukaryota</taxon>
        <taxon>Viridiplantae</taxon>
        <taxon>Streptophyta</taxon>
        <taxon>Embryophyta</taxon>
        <taxon>Tracheophyta</taxon>
        <taxon>Spermatophyta</taxon>
        <taxon>Magnoliopsida</taxon>
        <taxon>eudicotyledons</taxon>
        <taxon>Gunneridae</taxon>
        <taxon>Pentapetalae</taxon>
        <taxon>rosids</taxon>
        <taxon>malvids</taxon>
        <taxon>Myrtales</taxon>
        <taxon>Myrtaceae</taxon>
        <taxon>Myrtoideae</taxon>
        <taxon>Eucalypteae</taxon>
        <taxon>Eucalyptus</taxon>
    </lineage>
</organism>
<feature type="non-terminal residue" evidence="3">
    <location>
        <position position="1"/>
    </location>
</feature>
<dbReference type="InterPro" id="IPR057135">
    <property type="entry name" value="At4g27190-like_LRR"/>
</dbReference>
<reference evidence="3" key="1">
    <citation type="submission" date="2013-07" db="EMBL/GenBank/DDBJ databases">
        <title>The genome of Eucalyptus grandis.</title>
        <authorList>
            <person name="Schmutz J."/>
            <person name="Hayes R."/>
            <person name="Myburg A."/>
            <person name="Tuskan G."/>
            <person name="Grattapaglia D."/>
            <person name="Rokhsar D.S."/>
        </authorList>
    </citation>
    <scope>NUCLEOTIDE SEQUENCE</scope>
    <source>
        <tissue evidence="3">Leaf extractions</tissue>
    </source>
</reference>
<dbReference type="InterPro" id="IPR050905">
    <property type="entry name" value="Plant_NBS-LRR"/>
</dbReference>
<name>A0A059BAW2_EUCGR</name>
<dbReference type="PANTHER" id="PTHR33463">
    <property type="entry name" value="NB-ARC DOMAIN-CONTAINING PROTEIN-RELATED"/>
    <property type="match status" value="1"/>
</dbReference>
<feature type="non-terminal residue" evidence="3">
    <location>
        <position position="579"/>
    </location>
</feature>
<dbReference type="SUPFAM" id="SSF52058">
    <property type="entry name" value="L domain-like"/>
    <property type="match status" value="1"/>
</dbReference>
<dbReference type="EMBL" id="KK198759">
    <property type="protein sequence ID" value="KCW63258.1"/>
    <property type="molecule type" value="Genomic_DNA"/>
</dbReference>
<dbReference type="Gene3D" id="3.80.10.10">
    <property type="entry name" value="Ribonuclease Inhibitor"/>
    <property type="match status" value="1"/>
</dbReference>
<proteinExistence type="predicted"/>
<feature type="domain" description="Disease resistance protein At4g27190-like leucine-rich repeats" evidence="2">
    <location>
        <begin position="365"/>
        <end position="509"/>
    </location>
</feature>
<dbReference type="Pfam" id="PF23247">
    <property type="entry name" value="LRR_RPS2"/>
    <property type="match status" value="3"/>
</dbReference>
<dbReference type="InterPro" id="IPR032675">
    <property type="entry name" value="LRR_dom_sf"/>
</dbReference>
<evidence type="ECO:0000259" key="2">
    <source>
        <dbReference type="Pfam" id="PF23247"/>
    </source>
</evidence>
<feature type="domain" description="Disease resistance protein At4g27190-like leucine-rich repeats" evidence="2">
    <location>
        <begin position="211"/>
        <end position="315"/>
    </location>
</feature>
<dbReference type="PANTHER" id="PTHR33463:SF203">
    <property type="entry name" value="AAA+ ATPASE DOMAIN-CONTAINING PROTEIN"/>
    <property type="match status" value="1"/>
</dbReference>
<dbReference type="AlphaFoldDB" id="A0A059BAW2"/>
<evidence type="ECO:0000313" key="3">
    <source>
        <dbReference type="EMBL" id="KCW63258.1"/>
    </source>
</evidence>
<dbReference type="Gramene" id="KCW63258">
    <property type="protein sequence ID" value="KCW63258"/>
    <property type="gene ID" value="EUGRSUZ_G00882"/>
</dbReference>
<accession>A0A059BAW2</accession>